<keyword evidence="10 15" id="KW-0472">Membrane</keyword>
<dbReference type="InterPro" id="IPR032675">
    <property type="entry name" value="LRR_dom_sf"/>
</dbReference>
<dbReference type="FunFam" id="3.40.50.10140:FF:000001">
    <property type="entry name" value="Toll-like receptor 2"/>
    <property type="match status" value="1"/>
</dbReference>
<dbReference type="Proteomes" id="UP001318040">
    <property type="component" value="Chromosome 57"/>
</dbReference>
<evidence type="ECO:0000256" key="12">
    <source>
        <dbReference type="ARBA" id="ARBA00023180"/>
    </source>
</evidence>
<feature type="domain" description="TIR" evidence="16">
    <location>
        <begin position="866"/>
        <end position="1009"/>
    </location>
</feature>
<evidence type="ECO:0000313" key="17">
    <source>
        <dbReference type="Proteomes" id="UP001318040"/>
    </source>
</evidence>
<keyword evidence="11" id="KW-0675">Receptor</keyword>
<feature type="compositionally biased region" description="Low complexity" evidence="14">
    <location>
        <begin position="124"/>
        <end position="138"/>
    </location>
</feature>
<dbReference type="PANTHER" id="PTHR24365:SF26">
    <property type="entry name" value="TOLL-LIKE RECEPTOR 18"/>
    <property type="match status" value="1"/>
</dbReference>
<dbReference type="SMART" id="SM00082">
    <property type="entry name" value="LRRCT"/>
    <property type="match status" value="1"/>
</dbReference>
<name>A0AAJ7XEE3_PETMA</name>
<evidence type="ECO:0000256" key="1">
    <source>
        <dbReference type="ARBA" id="ARBA00004479"/>
    </source>
</evidence>
<dbReference type="InterPro" id="IPR000483">
    <property type="entry name" value="Cys-rich_flank_reg_C"/>
</dbReference>
<evidence type="ECO:0000256" key="5">
    <source>
        <dbReference type="ARBA" id="ARBA00022692"/>
    </source>
</evidence>
<dbReference type="SMART" id="SM00369">
    <property type="entry name" value="LRR_TYP"/>
    <property type="match status" value="6"/>
</dbReference>
<dbReference type="SUPFAM" id="SSF52058">
    <property type="entry name" value="L domain-like"/>
    <property type="match status" value="1"/>
</dbReference>
<dbReference type="InterPro" id="IPR001611">
    <property type="entry name" value="Leu-rich_rpt"/>
</dbReference>
<evidence type="ECO:0000256" key="11">
    <source>
        <dbReference type="ARBA" id="ARBA00023170"/>
    </source>
</evidence>
<dbReference type="InterPro" id="IPR000157">
    <property type="entry name" value="TIR_dom"/>
</dbReference>
<feature type="region of interest" description="Disordered" evidence="14">
    <location>
        <begin position="1"/>
        <end position="26"/>
    </location>
</feature>
<evidence type="ECO:0000256" key="9">
    <source>
        <dbReference type="ARBA" id="ARBA00022989"/>
    </source>
</evidence>
<dbReference type="GO" id="GO:0038023">
    <property type="term" value="F:signaling receptor activity"/>
    <property type="evidence" value="ECO:0007669"/>
    <property type="project" value="TreeGrafter"/>
</dbReference>
<dbReference type="PROSITE" id="PS50104">
    <property type="entry name" value="TIR"/>
    <property type="match status" value="1"/>
</dbReference>
<keyword evidence="6" id="KW-0732">Signal</keyword>
<keyword evidence="8" id="KW-0391">Immunity</keyword>
<evidence type="ECO:0000256" key="15">
    <source>
        <dbReference type="SAM" id="Phobius"/>
    </source>
</evidence>
<dbReference type="Pfam" id="PF01582">
    <property type="entry name" value="TIR"/>
    <property type="match status" value="1"/>
</dbReference>
<evidence type="ECO:0000259" key="16">
    <source>
        <dbReference type="PROSITE" id="PS50104"/>
    </source>
</evidence>
<dbReference type="KEGG" id="pmrn:116954935"/>
<dbReference type="GO" id="GO:0002224">
    <property type="term" value="P:toll-like receptor signaling pathway"/>
    <property type="evidence" value="ECO:0007669"/>
    <property type="project" value="TreeGrafter"/>
</dbReference>
<evidence type="ECO:0000256" key="6">
    <source>
        <dbReference type="ARBA" id="ARBA00022729"/>
    </source>
</evidence>
<evidence type="ECO:0000256" key="2">
    <source>
        <dbReference type="ARBA" id="ARBA00009634"/>
    </source>
</evidence>
<keyword evidence="7" id="KW-0677">Repeat</keyword>
<dbReference type="Gene3D" id="3.40.50.10140">
    <property type="entry name" value="Toll/interleukin-1 receptor homology (TIR) domain"/>
    <property type="match status" value="1"/>
</dbReference>
<reference evidence="18" key="1">
    <citation type="submission" date="2025-08" db="UniProtKB">
        <authorList>
            <consortium name="RefSeq"/>
        </authorList>
    </citation>
    <scope>IDENTIFICATION</scope>
    <source>
        <tissue evidence="18">Sperm</tissue>
    </source>
</reference>
<feature type="compositionally biased region" description="Acidic residues" evidence="14">
    <location>
        <begin position="16"/>
        <end position="26"/>
    </location>
</feature>
<evidence type="ECO:0000256" key="14">
    <source>
        <dbReference type="SAM" id="MobiDB-lite"/>
    </source>
</evidence>
<dbReference type="GO" id="GO:0006954">
    <property type="term" value="P:inflammatory response"/>
    <property type="evidence" value="ECO:0007669"/>
    <property type="project" value="UniProtKB-KW"/>
</dbReference>
<keyword evidence="4" id="KW-0433">Leucine-rich repeat</keyword>
<evidence type="ECO:0000256" key="8">
    <source>
        <dbReference type="ARBA" id="ARBA00022859"/>
    </source>
</evidence>
<comment type="subcellular location">
    <subcellularLocation>
        <location evidence="1">Membrane</location>
        <topology evidence="1">Single-pass type I membrane protein</topology>
    </subcellularLocation>
</comment>
<feature type="compositionally biased region" description="Low complexity" evidence="14">
    <location>
        <begin position="200"/>
        <end position="226"/>
    </location>
</feature>
<evidence type="ECO:0000256" key="4">
    <source>
        <dbReference type="ARBA" id="ARBA00022614"/>
    </source>
</evidence>
<keyword evidence="5 15" id="KW-0812">Transmembrane</keyword>
<keyword evidence="9 15" id="KW-1133">Transmembrane helix</keyword>
<feature type="region of interest" description="Disordered" evidence="14">
    <location>
        <begin position="165"/>
        <end position="228"/>
    </location>
</feature>
<proteinExistence type="inferred from homology"/>
<dbReference type="RefSeq" id="XP_032831664.1">
    <property type="nucleotide sequence ID" value="XM_032975773.1"/>
</dbReference>
<dbReference type="PROSITE" id="PS51450">
    <property type="entry name" value="LRR"/>
    <property type="match status" value="1"/>
</dbReference>
<dbReference type="InterPro" id="IPR003591">
    <property type="entry name" value="Leu-rich_rpt_typical-subtyp"/>
</dbReference>
<evidence type="ECO:0000313" key="18">
    <source>
        <dbReference type="RefSeq" id="XP_032831664.1"/>
    </source>
</evidence>
<feature type="region of interest" description="Disordered" evidence="14">
    <location>
        <begin position="114"/>
        <end position="138"/>
    </location>
</feature>
<comment type="similarity">
    <text evidence="2">Belongs to the Toll-like receptor family.</text>
</comment>
<evidence type="ECO:0000256" key="7">
    <source>
        <dbReference type="ARBA" id="ARBA00022737"/>
    </source>
</evidence>
<gene>
    <name evidence="18" type="primary">LOC116954935</name>
</gene>
<keyword evidence="13" id="KW-0395">Inflammatory response</keyword>
<dbReference type="PANTHER" id="PTHR24365">
    <property type="entry name" value="TOLL-LIKE RECEPTOR"/>
    <property type="match status" value="1"/>
</dbReference>
<keyword evidence="12" id="KW-0325">Glycoprotein</keyword>
<organism evidence="17 18">
    <name type="scientific">Petromyzon marinus</name>
    <name type="common">Sea lamprey</name>
    <dbReference type="NCBI Taxonomy" id="7757"/>
    <lineage>
        <taxon>Eukaryota</taxon>
        <taxon>Metazoa</taxon>
        <taxon>Chordata</taxon>
        <taxon>Craniata</taxon>
        <taxon>Vertebrata</taxon>
        <taxon>Cyclostomata</taxon>
        <taxon>Hyperoartia</taxon>
        <taxon>Petromyzontiformes</taxon>
        <taxon>Petromyzontidae</taxon>
        <taxon>Petromyzon</taxon>
    </lineage>
</organism>
<dbReference type="SMART" id="SM00255">
    <property type="entry name" value="TIR"/>
    <property type="match status" value="1"/>
</dbReference>
<accession>A0AAJ7XEE3</accession>
<dbReference type="Pfam" id="PF13855">
    <property type="entry name" value="LRR_8"/>
    <property type="match status" value="1"/>
</dbReference>
<evidence type="ECO:0000256" key="3">
    <source>
        <dbReference type="ARBA" id="ARBA00022588"/>
    </source>
</evidence>
<keyword evidence="17" id="KW-1185">Reference proteome</keyword>
<dbReference type="SUPFAM" id="SSF52200">
    <property type="entry name" value="Toll/Interleukin receptor TIR domain"/>
    <property type="match status" value="1"/>
</dbReference>
<sequence length="1037" mass="113540">MGRITSAATPPNPPPLEEEEEEEEEDFDVLYRPCKARHSSWRVGGTTAPTLPLLPAGAAGTMLPSFWIVPMATFLLCSLLPIAGWATPDRDREPLGLALGSAEAAAGTVLTLPVQPTGGSVLRSTGGSATGSAGRSPAASAATASSSVSLVESLAGSLDESRVASTAWSSARSPAGSPATPPWESRTDESPARSPAGSPAGSTVGSSFGSSAGSSAGPSAGSSTGSEKAAENCKLTGSHADCSGRRLTRVPQGLPANISSLDLSRNELAELGELAFRRYPLLRQLKLQFNVMARMHDRAFLGCSALEELDLFNNSLTAVPDAQLGPLLGSLRMLNVSNNLYRRVELGTTFSRLTSLRHLWLGGELVSDVRAADLAALRSLDLTIFSLKTGQGFRSYEPGALASLAGSAKPAVTLDCDLDAAPTAVTPMLADLAATGVHSLRFRRLFATNYYTGADDLFAPLPRLSRLRNLEFFRGKFNENLHYLILKHLQRSAVAALALTAVDFAYSAVTERPRVPVGKLPLRTLAFRDITNPEVLLYNGNFNWYGSLDTLTINNVNFNVVPCPAWAAMHRVVTADISNNRLTDSALLNVGCDYRGTVPLLRSLLLADNALTRLATVAQLAREWGALRNVSLARNSIGGAVERCNWSQPIEWLDLSYNRAAGDVYDCLPLTLRHLDLSFSDVDRLDLGYFARADRLECLLLSGNNIKFIPSGWRAPVLRFLAIDRNSFGVIDRGTFELMVLLRSLRADNNPFQCTCDLWGFLSEVRALDSPVRLEGWPNNYTCYHPAQLLGTQLERFRPGSLECDVRLVVLVSAVVTAALAVACLALCRRFDVPWYVRALWNLLRSKRRKLTRGGGRQFAPGGRDYRFHAFISYSHEDAAWVRENLMPQLESARPPLRVCVHERDFTPGMWIIDNIIDSIELSRKVIFVLSSAFVDSEWCNYELYFAHQRPAHDAMEDLVLLLKEPIRPESLPSRFCKLRKLLSKKTYLEWPAEATKQSFFWAQLRAILRYEDGLLLEDVGTEGLKVEEAGDKSHPF</sequence>
<evidence type="ECO:0000256" key="10">
    <source>
        <dbReference type="ARBA" id="ARBA00023136"/>
    </source>
</evidence>
<dbReference type="InterPro" id="IPR035897">
    <property type="entry name" value="Toll_tir_struct_dom_sf"/>
</dbReference>
<dbReference type="Gene3D" id="3.80.10.10">
    <property type="entry name" value="Ribonuclease Inhibitor"/>
    <property type="match status" value="1"/>
</dbReference>
<evidence type="ECO:0000256" key="13">
    <source>
        <dbReference type="ARBA" id="ARBA00023198"/>
    </source>
</evidence>
<dbReference type="GO" id="GO:0045087">
    <property type="term" value="P:innate immune response"/>
    <property type="evidence" value="ECO:0007669"/>
    <property type="project" value="UniProtKB-KW"/>
</dbReference>
<protein>
    <submittedName>
        <fullName evidence="18">Toll-like receptor 2 isoform X1</fullName>
    </submittedName>
</protein>
<dbReference type="GO" id="GO:0005886">
    <property type="term" value="C:plasma membrane"/>
    <property type="evidence" value="ECO:0007669"/>
    <property type="project" value="TreeGrafter"/>
</dbReference>
<keyword evidence="3" id="KW-0399">Innate immunity</keyword>
<feature type="transmembrane region" description="Helical" evidence="15">
    <location>
        <begin position="808"/>
        <end position="828"/>
    </location>
</feature>
<dbReference type="AlphaFoldDB" id="A0AAJ7XEE3"/>